<proteinExistence type="predicted"/>
<evidence type="ECO:0000256" key="1">
    <source>
        <dbReference type="SAM" id="MobiDB-lite"/>
    </source>
</evidence>
<dbReference type="STRING" id="456481.LEPBI_II0279"/>
<name>B0SUC8_LEPBP</name>
<evidence type="ECO:0000313" key="3">
    <source>
        <dbReference type="Proteomes" id="UP000001847"/>
    </source>
</evidence>
<accession>B0SUC8</accession>
<dbReference type="EMBL" id="CP000787">
    <property type="protein sequence ID" value="ABZ99812.1"/>
    <property type="molecule type" value="Genomic_DNA"/>
</dbReference>
<evidence type="ECO:0000313" key="2">
    <source>
        <dbReference type="EMBL" id="ABZ99812.1"/>
    </source>
</evidence>
<sequence>MDNHMFFQGMTEKLAQKLQKLAMCFCALAMFLFSQGDLFANGWDTPVVLLNDPLVPAIELQHGRISEVVVEEDSKYAFQSQNLENEQTIGFSSNAGIKTISHFIGSDCGQILLGAEGSEAMDLTIPVAFGRGTNEREHEDHSVKSIANSGLVVFLGICLNRSELPSKNSSTLCANFPPRSMTQKFVSVWKSSWQQVKTTSLWLSSTNSYKIQRTSSLNPFTNLIPNTSDILSTWSNEMAVSLPTSSETMRTQLEQNQGFEVQRRPKQNRHLPMAQSLKNQAHPSQSLKSL</sequence>
<dbReference type="HOGENOM" id="CLU_972522_0_0_12"/>
<organism evidence="2 3">
    <name type="scientific">Leptospira biflexa serovar Patoc (strain Patoc 1 / ATCC 23582 / Paris)</name>
    <dbReference type="NCBI Taxonomy" id="456481"/>
    <lineage>
        <taxon>Bacteria</taxon>
        <taxon>Pseudomonadati</taxon>
        <taxon>Spirochaetota</taxon>
        <taxon>Spirochaetia</taxon>
        <taxon>Leptospirales</taxon>
        <taxon>Leptospiraceae</taxon>
        <taxon>Leptospira</taxon>
    </lineage>
</organism>
<reference evidence="2 3" key="1">
    <citation type="journal article" date="2008" name="PLoS ONE">
        <title>Genome sequence of the saprophyte Leptospira biflexa provides insights into the evolution of Leptospira and the pathogenesis of leptospirosis.</title>
        <authorList>
            <person name="Picardeau M."/>
            <person name="Bulach D.M."/>
            <person name="Bouchier C."/>
            <person name="Zuerner R.L."/>
            <person name="Zidane N."/>
            <person name="Wilson P.J."/>
            <person name="Creno S."/>
            <person name="Kuczek E.S."/>
            <person name="Bommezzadri S."/>
            <person name="Davis J.C."/>
            <person name="McGrath A."/>
            <person name="Johnson M.J."/>
            <person name="Boursaux-Eude C."/>
            <person name="Seemann T."/>
            <person name="Rouy Z."/>
            <person name="Coppel R.L."/>
            <person name="Rood J.I."/>
            <person name="Lajus A."/>
            <person name="Davies J.K."/>
            <person name="Medigue C."/>
            <person name="Adler B."/>
        </authorList>
    </citation>
    <scope>NUCLEOTIDE SEQUENCE [LARGE SCALE GENOMIC DNA]</scope>
    <source>
        <strain evidence="3">Patoc 1 / ATCC 23582 / Paris</strain>
    </source>
</reference>
<keyword evidence="3" id="KW-1185">Reference proteome</keyword>
<gene>
    <name evidence="2" type="ordered locus">LEPBI_II0279</name>
</gene>
<feature type="compositionally biased region" description="Polar residues" evidence="1">
    <location>
        <begin position="276"/>
        <end position="290"/>
    </location>
</feature>
<protein>
    <submittedName>
        <fullName evidence="2">Uncharacterized protein</fullName>
    </submittedName>
</protein>
<feature type="region of interest" description="Disordered" evidence="1">
    <location>
        <begin position="257"/>
        <end position="290"/>
    </location>
</feature>
<dbReference type="Proteomes" id="UP000001847">
    <property type="component" value="Chromosome II"/>
</dbReference>
<dbReference type="AlphaFoldDB" id="B0SUC8"/>
<dbReference type="KEGG" id="lbi:LEPBI_II0279"/>